<sequence>MKVLLLLPLLVMCGHAASAQSTEFTIHSNGLIYNEQTMNRLSHIVDSMHIRFRNCEPHEYKALAQGPATYFHLNTNLSQAREAIDNNITPEAFLTRFPEATMEKLPWIAKDGYRDYEDVRFVQYFSMPLQNDEEFELDIPYHSSQDKIKGWVYQQDDDGLSALYLDLEEQPLPFSYAHLVQYVDCMIDSTATLYLTRASDMDHEQQDQGTKASEFLSFANNFEGMPKEPDYDWDKERESRVKYRKYQKQYEEWDQKRLQALDLKMKADPVHLGLLRSAVQEAISGRRANPALEFYVERYLSPVQALQMKRLRRVMGLCSMDRAPRLHAVSICRLAAETAQWDIFLRAHLDIMNDNFSRATDGSYAWAGRGTYLKELEALNIQATDLLLGTCLLASNTGDNHYYGDIGRIGRALAETGNKTALENRLLSMIQDPTLDRYNRLRMAYLFDNYNYHLKDEGRKKNNIENFLKAVDSLPDKIGASFRK</sequence>
<dbReference type="EMBL" id="JAHESF010000003">
    <property type="protein sequence ID" value="MBT1695996.1"/>
    <property type="molecule type" value="Genomic_DNA"/>
</dbReference>
<gene>
    <name evidence="2" type="ORF">KK083_03850</name>
</gene>
<comment type="caution">
    <text evidence="2">The sequence shown here is derived from an EMBL/GenBank/DDBJ whole genome shotgun (WGS) entry which is preliminary data.</text>
</comment>
<organism evidence="2 3">
    <name type="scientific">Chryseosolibacter histidini</name>
    <dbReference type="NCBI Taxonomy" id="2782349"/>
    <lineage>
        <taxon>Bacteria</taxon>
        <taxon>Pseudomonadati</taxon>
        <taxon>Bacteroidota</taxon>
        <taxon>Cytophagia</taxon>
        <taxon>Cytophagales</taxon>
        <taxon>Chryseotaleaceae</taxon>
        <taxon>Chryseosolibacter</taxon>
    </lineage>
</organism>
<dbReference type="AlphaFoldDB" id="A0AAP2DGX0"/>
<accession>A0AAP2DGX0</accession>
<feature type="chain" id="PRO_5042962964" description="DUF4835 family protein" evidence="1">
    <location>
        <begin position="20"/>
        <end position="484"/>
    </location>
</feature>
<proteinExistence type="predicted"/>
<name>A0AAP2DGX0_9BACT</name>
<evidence type="ECO:0000313" key="2">
    <source>
        <dbReference type="EMBL" id="MBT1695996.1"/>
    </source>
</evidence>
<protein>
    <recommendedName>
        <fullName evidence="4">DUF4835 family protein</fullName>
    </recommendedName>
</protein>
<reference evidence="2 3" key="1">
    <citation type="submission" date="2021-05" db="EMBL/GenBank/DDBJ databases">
        <title>A Polyphasic approach of four new species of the genus Ohtaekwangia: Ohtaekwangia histidinii sp. nov., Ohtaekwangia cretensis sp. nov., Ohtaekwangia indiensis sp. nov., Ohtaekwangia reichenbachii sp. nov. from diverse environment.</title>
        <authorList>
            <person name="Octaviana S."/>
        </authorList>
    </citation>
    <scope>NUCLEOTIDE SEQUENCE [LARGE SCALE GENOMIC DNA]</scope>
    <source>
        <strain evidence="2 3">PWU4</strain>
    </source>
</reference>
<evidence type="ECO:0008006" key="4">
    <source>
        <dbReference type="Google" id="ProtNLM"/>
    </source>
</evidence>
<feature type="signal peptide" evidence="1">
    <location>
        <begin position="1"/>
        <end position="19"/>
    </location>
</feature>
<dbReference type="Proteomes" id="UP001319200">
    <property type="component" value="Unassembled WGS sequence"/>
</dbReference>
<keyword evidence="1" id="KW-0732">Signal</keyword>
<evidence type="ECO:0000313" key="3">
    <source>
        <dbReference type="Proteomes" id="UP001319200"/>
    </source>
</evidence>
<evidence type="ECO:0000256" key="1">
    <source>
        <dbReference type="SAM" id="SignalP"/>
    </source>
</evidence>
<keyword evidence="3" id="KW-1185">Reference proteome</keyword>
<dbReference type="RefSeq" id="WP_254160869.1">
    <property type="nucleotide sequence ID" value="NZ_JAHESF010000003.1"/>
</dbReference>